<sequence>MVSQLVAAVAAQQKTVVFRLQMVLLWKHSPRHQAICLKPLWHLSTPFLPSGNLSLDALAKAKKALQKQKELSEKLKKLPL</sequence>
<gene>
    <name evidence="1" type="ORF">SVIM_LOCUS496715</name>
</gene>
<evidence type="ECO:0000313" key="1">
    <source>
        <dbReference type="EMBL" id="VFU64861.1"/>
    </source>
</evidence>
<accession>A0A6N2NDP3</accession>
<proteinExistence type="predicted"/>
<dbReference type="AlphaFoldDB" id="A0A6N2NDP3"/>
<reference evidence="1" key="1">
    <citation type="submission" date="2019-03" db="EMBL/GenBank/DDBJ databases">
        <authorList>
            <person name="Mank J."/>
            <person name="Almeida P."/>
        </authorList>
    </citation>
    <scope>NUCLEOTIDE SEQUENCE</scope>
    <source>
        <strain evidence="1">78183</strain>
    </source>
</reference>
<dbReference type="EMBL" id="CAADRP010002262">
    <property type="protein sequence ID" value="VFU64861.1"/>
    <property type="molecule type" value="Genomic_DNA"/>
</dbReference>
<organism evidence="1">
    <name type="scientific">Salix viminalis</name>
    <name type="common">Common osier</name>
    <name type="synonym">Basket willow</name>
    <dbReference type="NCBI Taxonomy" id="40686"/>
    <lineage>
        <taxon>Eukaryota</taxon>
        <taxon>Viridiplantae</taxon>
        <taxon>Streptophyta</taxon>
        <taxon>Embryophyta</taxon>
        <taxon>Tracheophyta</taxon>
        <taxon>Spermatophyta</taxon>
        <taxon>Magnoliopsida</taxon>
        <taxon>eudicotyledons</taxon>
        <taxon>Gunneridae</taxon>
        <taxon>Pentapetalae</taxon>
        <taxon>rosids</taxon>
        <taxon>fabids</taxon>
        <taxon>Malpighiales</taxon>
        <taxon>Salicaceae</taxon>
        <taxon>Saliceae</taxon>
        <taxon>Salix</taxon>
    </lineage>
</organism>
<protein>
    <submittedName>
        <fullName evidence="1">Uncharacterized protein</fullName>
    </submittedName>
</protein>
<name>A0A6N2NDP3_SALVM</name>